<dbReference type="Pfam" id="PF05024">
    <property type="entry name" value="Gpi1"/>
    <property type="match status" value="1"/>
</dbReference>
<dbReference type="EMBL" id="CCYD01000252">
    <property type="protein sequence ID" value="CEG36942.1"/>
    <property type="molecule type" value="Genomic_DNA"/>
</dbReference>
<dbReference type="OrthoDB" id="70250at2759"/>
<name>A0A0P1A8Q7_PLAHL</name>
<dbReference type="InterPro" id="IPR007720">
    <property type="entry name" value="PigQ/GPI1"/>
</dbReference>
<keyword evidence="3" id="KW-1185">Reference proteome</keyword>
<dbReference type="GeneID" id="36399247"/>
<keyword evidence="2" id="KW-0328">Glycosyltransferase</keyword>
<proteinExistence type="predicted"/>
<dbReference type="GO" id="GO:0005783">
    <property type="term" value="C:endoplasmic reticulum"/>
    <property type="evidence" value="ECO:0007669"/>
    <property type="project" value="TreeGrafter"/>
</dbReference>
<feature type="transmembrane region" description="Helical" evidence="1">
    <location>
        <begin position="197"/>
        <end position="222"/>
    </location>
</feature>
<keyword evidence="2" id="KW-0808">Transferase</keyword>
<keyword evidence="1" id="KW-0812">Transmembrane</keyword>
<sequence>MDYRVVYWPRHLWMSASTTASLSTVFCRRLSPTSVCVVSLDATPSSDLELLTAKGSESCRVILFDTEVAAIGSDDTRYIPKPLRQMEKYFQSCNNCDKIAATSSKRAKWNVLQTLGFYVLHVPIATLLTMTTALKQIIHETKTPSWLITGGGKNLSELSTFLSVLSLQGHNAAHIVNRLEHLYRKKGRLSRQEKRELLQICNFICFFLLDVALGRMLLAYVITTPFLQAFDTCPKLVVDFLRSNVEWLMGAPAGFKLNKPLATILGNGILLWLHLWNFLSEQLVDVAKSIHLGWWLLQITHFLGLTLQLTLLADIVSLTTWHSHWVYLYFAKLNRVQFQLFSSLSKLFCGRKNNVLRQRVDTCEYDIGQLLLGTLIFTILTFLVTTNLVFFAFFAVVRGSIKMILLLLWLPVVALNSLPVASLIYRAWNPFFFVVGMELQTFDCMPDNEIVFRNVGVGRQSPRLDAQHKSALRQVFASRENSNISNCDNAIFQLVPITSSYTEQFIRLRTYLQAEALELIKSRRVSCWATLNHQIEAMKNPVPNNITAQCITPF</sequence>
<feature type="transmembrane region" description="Helical" evidence="1">
    <location>
        <begin position="261"/>
        <end position="280"/>
    </location>
</feature>
<accession>A0A0P1A8Q7</accession>
<keyword evidence="1" id="KW-1133">Transmembrane helix</keyword>
<feature type="transmembrane region" description="Helical" evidence="1">
    <location>
        <begin position="292"/>
        <end position="313"/>
    </location>
</feature>
<dbReference type="PANTHER" id="PTHR21329">
    <property type="entry name" value="PHOSPHATIDYLINOSITOL N-ACETYLGLUCOSAMINYLTRANSFERASE SUBUNIT Q-RELATED"/>
    <property type="match status" value="1"/>
</dbReference>
<dbReference type="RefSeq" id="XP_024573311.1">
    <property type="nucleotide sequence ID" value="XM_024722211.1"/>
</dbReference>
<reference evidence="3" key="1">
    <citation type="submission" date="2014-09" db="EMBL/GenBank/DDBJ databases">
        <authorList>
            <person name="Sharma Rahul"/>
            <person name="Thines Marco"/>
        </authorList>
    </citation>
    <scope>NUCLEOTIDE SEQUENCE [LARGE SCALE GENOMIC DNA]</scope>
</reference>
<evidence type="ECO:0000313" key="2">
    <source>
        <dbReference type="EMBL" id="CEG36942.1"/>
    </source>
</evidence>
<evidence type="ECO:0000256" key="1">
    <source>
        <dbReference type="SAM" id="Phobius"/>
    </source>
</evidence>
<feature type="transmembrane region" description="Helical" evidence="1">
    <location>
        <begin position="403"/>
        <end position="425"/>
    </location>
</feature>
<dbReference type="GO" id="GO:0016020">
    <property type="term" value="C:membrane"/>
    <property type="evidence" value="ECO:0007669"/>
    <property type="project" value="InterPro"/>
</dbReference>
<dbReference type="Proteomes" id="UP000054928">
    <property type="component" value="Unassembled WGS sequence"/>
</dbReference>
<keyword evidence="1" id="KW-0472">Membrane</keyword>
<feature type="transmembrane region" description="Helical" evidence="1">
    <location>
        <begin position="370"/>
        <end position="397"/>
    </location>
</feature>
<dbReference type="PANTHER" id="PTHR21329:SF3">
    <property type="entry name" value="PHOSPHATIDYLINOSITOL N-ACETYLGLUCOSAMINYLTRANSFERASE SUBUNIT Q"/>
    <property type="match status" value="1"/>
</dbReference>
<dbReference type="GO" id="GO:0006506">
    <property type="term" value="P:GPI anchor biosynthetic process"/>
    <property type="evidence" value="ECO:0007669"/>
    <property type="project" value="InterPro"/>
</dbReference>
<protein>
    <submittedName>
        <fullName evidence="2">Phosphatidylinositol n-acetylglucosaminyltransferase subunit q</fullName>
    </submittedName>
</protein>
<dbReference type="STRING" id="4781.A0A0P1A8Q7"/>
<organism evidence="2 3">
    <name type="scientific">Plasmopara halstedii</name>
    <name type="common">Downy mildew of sunflower</name>
    <dbReference type="NCBI Taxonomy" id="4781"/>
    <lineage>
        <taxon>Eukaryota</taxon>
        <taxon>Sar</taxon>
        <taxon>Stramenopiles</taxon>
        <taxon>Oomycota</taxon>
        <taxon>Peronosporomycetes</taxon>
        <taxon>Peronosporales</taxon>
        <taxon>Peronosporaceae</taxon>
        <taxon>Plasmopara</taxon>
    </lineage>
</organism>
<dbReference type="GO" id="GO:0016757">
    <property type="term" value="F:glycosyltransferase activity"/>
    <property type="evidence" value="ECO:0007669"/>
    <property type="project" value="UniProtKB-KW"/>
</dbReference>
<dbReference type="AlphaFoldDB" id="A0A0P1A8Q7"/>
<evidence type="ECO:0000313" key="3">
    <source>
        <dbReference type="Proteomes" id="UP000054928"/>
    </source>
</evidence>
<dbReference type="OMA" id="HLWAPAT"/>